<dbReference type="Gene3D" id="1.25.40.20">
    <property type="entry name" value="Ankyrin repeat-containing domain"/>
    <property type="match status" value="1"/>
</dbReference>
<sequence length="636" mass="69513">MATAQLVWDDSGVWRTATTRDDNHDQAIFWFPIKDPSRFQIYARLIERLARLHFEPTAVNGSPDRIRSTFREDSGSDYIIFQDPKLVDGPRCPTPLPDLPVALAMAPPQKQYRTESGGRWKCGVVYRAGTDTADPSVSDAVRAYKVFGQNFTDAVQEDGGCVDNGLHRLLDAAQRTMADSSVVALFRAAVGIRPPERVLAPLPLMPKQETDRLSERRYYYNVQTGTIQWEHPGPDAVVTAVSLGPDSSTSGSRLSADGLVAQLASEIHALCNSEAVRTHGQREIIWKTAVKATKPPPAPPFPDSSPVDSAPSSEPRSTKVKPANKSRKFQRSGVYDDLPVRLRSVINAIVNDPRKVARLDQDRFEARLEDFRAGGLDEDYFYQQLVAERDAVDVKHMTSTASTMDSRAGTREVVEAAFIALTDILALCDIDCSTSLLAGYTILMTAAVLHRPGPIISVLASWPFTCRADVVNPHTGDNVFHLLVREAADIITERSFTDFVNAYVGASPDSVPIHVKSAMNQYTRMDGGATPVLLAVMPANGVVRTDTMVSRLVGRLHDLGAECTQPLLESGDTPLHFAARHGYRKTVELLLSAGVNSQENKAGELPEDVTDNITILDLLRAARDEGKGNSAVSTVS</sequence>
<dbReference type="SUPFAM" id="SSF51045">
    <property type="entry name" value="WW domain"/>
    <property type="match status" value="1"/>
</dbReference>
<dbReference type="InterPro" id="IPR036020">
    <property type="entry name" value="WW_dom_sf"/>
</dbReference>
<dbReference type="InterPro" id="IPR002110">
    <property type="entry name" value="Ankyrin_rpt"/>
</dbReference>
<reference evidence="4 5" key="1">
    <citation type="submission" date="2020-04" db="EMBL/GenBank/DDBJ databases">
        <title>Perkinsus olseni comparative genomics.</title>
        <authorList>
            <person name="Bogema D.R."/>
        </authorList>
    </citation>
    <scope>NUCLEOTIDE SEQUENCE [LARGE SCALE GENOMIC DNA]</scope>
    <source>
        <strain evidence="4">ATCC PRA-31</strain>
    </source>
</reference>
<dbReference type="InterPro" id="IPR001202">
    <property type="entry name" value="WW_dom"/>
</dbReference>
<dbReference type="SUPFAM" id="SSF48403">
    <property type="entry name" value="Ankyrin repeat"/>
    <property type="match status" value="1"/>
</dbReference>
<accession>A0A7J6MH48</accession>
<evidence type="ECO:0000256" key="2">
    <source>
        <dbReference type="SAM" id="MobiDB-lite"/>
    </source>
</evidence>
<dbReference type="CDD" id="cd00201">
    <property type="entry name" value="WW"/>
    <property type="match status" value="1"/>
</dbReference>
<dbReference type="Gene3D" id="2.20.70.10">
    <property type="match status" value="1"/>
</dbReference>
<feature type="compositionally biased region" description="Low complexity" evidence="2">
    <location>
        <begin position="304"/>
        <end position="315"/>
    </location>
</feature>
<evidence type="ECO:0000313" key="5">
    <source>
        <dbReference type="Proteomes" id="UP000572268"/>
    </source>
</evidence>
<dbReference type="EMBL" id="JABANN010000123">
    <property type="protein sequence ID" value="KAF4670311.1"/>
    <property type="molecule type" value="Genomic_DNA"/>
</dbReference>
<name>A0A7J6MH48_PEROL</name>
<evidence type="ECO:0000259" key="3">
    <source>
        <dbReference type="PROSITE" id="PS50020"/>
    </source>
</evidence>
<dbReference type="AlphaFoldDB" id="A0A7J6MH48"/>
<gene>
    <name evidence="4" type="ORF">FOL46_000932</name>
</gene>
<dbReference type="PROSITE" id="PS50088">
    <property type="entry name" value="ANK_REPEAT"/>
    <property type="match status" value="1"/>
</dbReference>
<dbReference type="PROSITE" id="PS50297">
    <property type="entry name" value="ANK_REP_REGION"/>
    <property type="match status" value="1"/>
</dbReference>
<protein>
    <recommendedName>
        <fullName evidence="3">WW domain-containing protein</fullName>
    </recommendedName>
</protein>
<evidence type="ECO:0000256" key="1">
    <source>
        <dbReference type="PROSITE-ProRule" id="PRU00023"/>
    </source>
</evidence>
<comment type="caution">
    <text evidence="4">The sequence shown here is derived from an EMBL/GenBank/DDBJ whole genome shotgun (WGS) entry which is preliminary data.</text>
</comment>
<keyword evidence="1" id="KW-0040">ANK repeat</keyword>
<feature type="compositionally biased region" description="Basic residues" evidence="2">
    <location>
        <begin position="318"/>
        <end position="328"/>
    </location>
</feature>
<dbReference type="Proteomes" id="UP000572268">
    <property type="component" value="Unassembled WGS sequence"/>
</dbReference>
<feature type="compositionally biased region" description="Pro residues" evidence="2">
    <location>
        <begin position="294"/>
        <end position="303"/>
    </location>
</feature>
<feature type="domain" description="WW" evidence="3">
    <location>
        <begin position="200"/>
        <end position="234"/>
    </location>
</feature>
<dbReference type="InterPro" id="IPR036770">
    <property type="entry name" value="Ankyrin_rpt-contain_sf"/>
</dbReference>
<feature type="repeat" description="ANK" evidence="1">
    <location>
        <begin position="570"/>
        <end position="602"/>
    </location>
</feature>
<feature type="region of interest" description="Disordered" evidence="2">
    <location>
        <begin position="292"/>
        <end position="328"/>
    </location>
</feature>
<dbReference type="SMART" id="SM00248">
    <property type="entry name" value="ANK"/>
    <property type="match status" value="1"/>
</dbReference>
<dbReference type="Pfam" id="PF00023">
    <property type="entry name" value="Ank"/>
    <property type="match status" value="1"/>
</dbReference>
<evidence type="ECO:0000313" key="4">
    <source>
        <dbReference type="EMBL" id="KAF4670311.1"/>
    </source>
</evidence>
<organism evidence="4 5">
    <name type="scientific">Perkinsus olseni</name>
    <name type="common">Perkinsus atlanticus</name>
    <dbReference type="NCBI Taxonomy" id="32597"/>
    <lineage>
        <taxon>Eukaryota</taxon>
        <taxon>Sar</taxon>
        <taxon>Alveolata</taxon>
        <taxon>Perkinsozoa</taxon>
        <taxon>Perkinsea</taxon>
        <taxon>Perkinsida</taxon>
        <taxon>Perkinsidae</taxon>
        <taxon>Perkinsus</taxon>
    </lineage>
</organism>
<dbReference type="PROSITE" id="PS50020">
    <property type="entry name" value="WW_DOMAIN_2"/>
    <property type="match status" value="1"/>
</dbReference>
<proteinExistence type="predicted"/>